<protein>
    <recommendedName>
        <fullName evidence="6">LPS-assembly lipoprotein LptE</fullName>
    </recommendedName>
</protein>
<evidence type="ECO:0000256" key="2">
    <source>
        <dbReference type="ARBA" id="ARBA00023136"/>
    </source>
</evidence>
<dbReference type="PROSITE" id="PS51257">
    <property type="entry name" value="PROKAR_LIPOPROTEIN"/>
    <property type="match status" value="1"/>
</dbReference>
<comment type="similarity">
    <text evidence="6">Belongs to the LptE lipoprotein family.</text>
</comment>
<name>A0ABV8MU00_9NEIS</name>
<evidence type="ECO:0000313" key="7">
    <source>
        <dbReference type="EMBL" id="MFC4160477.1"/>
    </source>
</evidence>
<comment type="caution">
    <text evidence="7">The sequence shown here is derived from an EMBL/GenBank/DDBJ whole genome shotgun (WGS) entry which is preliminary data.</text>
</comment>
<keyword evidence="2 6" id="KW-0472">Membrane</keyword>
<evidence type="ECO:0000313" key="8">
    <source>
        <dbReference type="Proteomes" id="UP001595791"/>
    </source>
</evidence>
<dbReference type="PANTHER" id="PTHR38098">
    <property type="entry name" value="LPS-ASSEMBLY LIPOPROTEIN LPTE"/>
    <property type="match status" value="1"/>
</dbReference>
<dbReference type="RefSeq" id="WP_378165352.1">
    <property type="nucleotide sequence ID" value="NZ_JBHSBU010000001.1"/>
</dbReference>
<keyword evidence="5 6" id="KW-0449">Lipoprotein</keyword>
<comment type="function">
    <text evidence="6">Together with LptD, is involved in the assembly of lipopolysaccharide (LPS) at the surface of the outer membrane. Required for the proper assembly of LptD. Binds LPS and may serve as the LPS recognition site at the outer membrane.</text>
</comment>
<gene>
    <name evidence="6 7" type="primary">lptE</name>
    <name evidence="7" type="ORF">ACFOW7_14130</name>
</gene>
<organism evidence="7 8">
    <name type="scientific">Chitinimonas lacunae</name>
    <dbReference type="NCBI Taxonomy" id="1963018"/>
    <lineage>
        <taxon>Bacteria</taxon>
        <taxon>Pseudomonadati</taxon>
        <taxon>Pseudomonadota</taxon>
        <taxon>Betaproteobacteria</taxon>
        <taxon>Neisseriales</taxon>
        <taxon>Chitinibacteraceae</taxon>
        <taxon>Chitinimonas</taxon>
    </lineage>
</organism>
<dbReference type="Proteomes" id="UP001595791">
    <property type="component" value="Unassembled WGS sequence"/>
</dbReference>
<evidence type="ECO:0000256" key="1">
    <source>
        <dbReference type="ARBA" id="ARBA00022729"/>
    </source>
</evidence>
<evidence type="ECO:0000256" key="6">
    <source>
        <dbReference type="HAMAP-Rule" id="MF_01186"/>
    </source>
</evidence>
<keyword evidence="1 6" id="KW-0732">Signal</keyword>
<comment type="subunit">
    <text evidence="6">Component of the lipopolysaccharide transport and assembly complex. Interacts with LptD.</text>
</comment>
<dbReference type="Pfam" id="PF04390">
    <property type="entry name" value="LptE"/>
    <property type="match status" value="1"/>
</dbReference>
<keyword evidence="4 6" id="KW-0998">Cell outer membrane</keyword>
<dbReference type="EMBL" id="JBHSBU010000001">
    <property type="protein sequence ID" value="MFC4160477.1"/>
    <property type="molecule type" value="Genomic_DNA"/>
</dbReference>
<sequence length="165" mass="18155">MLRSRLLALALPLLLGACGFHLRGLGDSTPLAFRSLHLAASDQGVGGVLRQQLKLRADLTLQPTADQADAVLTIHDETVDKQVLSVNSAGRVSEYQLTYRARFVLRIGGRDAIAPTWISLRRDYAFDENNVLGKEAEEQLLIRDMRSDAAQQILRRLAAVKPPVS</sequence>
<comment type="subcellular location">
    <subcellularLocation>
        <location evidence="6">Cell outer membrane</location>
        <topology evidence="6">Lipid-anchor</topology>
    </subcellularLocation>
</comment>
<dbReference type="HAMAP" id="MF_01186">
    <property type="entry name" value="LPS_assembly_LptE"/>
    <property type="match status" value="1"/>
</dbReference>
<proteinExistence type="inferred from homology"/>
<dbReference type="InterPro" id="IPR007485">
    <property type="entry name" value="LPS_assembly_LptE"/>
</dbReference>
<evidence type="ECO:0000256" key="5">
    <source>
        <dbReference type="ARBA" id="ARBA00023288"/>
    </source>
</evidence>
<dbReference type="PANTHER" id="PTHR38098:SF1">
    <property type="entry name" value="LPS-ASSEMBLY LIPOPROTEIN LPTE"/>
    <property type="match status" value="1"/>
</dbReference>
<dbReference type="Gene3D" id="3.30.160.150">
    <property type="entry name" value="Lipoprotein like domain"/>
    <property type="match status" value="1"/>
</dbReference>
<evidence type="ECO:0000256" key="3">
    <source>
        <dbReference type="ARBA" id="ARBA00023139"/>
    </source>
</evidence>
<reference evidence="8" key="1">
    <citation type="journal article" date="2019" name="Int. J. Syst. Evol. Microbiol.">
        <title>The Global Catalogue of Microorganisms (GCM) 10K type strain sequencing project: providing services to taxonomists for standard genome sequencing and annotation.</title>
        <authorList>
            <consortium name="The Broad Institute Genomics Platform"/>
            <consortium name="The Broad Institute Genome Sequencing Center for Infectious Disease"/>
            <person name="Wu L."/>
            <person name="Ma J."/>
        </authorList>
    </citation>
    <scope>NUCLEOTIDE SEQUENCE [LARGE SCALE GENOMIC DNA]</scope>
    <source>
        <strain evidence="8">LMG 29894</strain>
    </source>
</reference>
<evidence type="ECO:0000256" key="4">
    <source>
        <dbReference type="ARBA" id="ARBA00023237"/>
    </source>
</evidence>
<accession>A0ABV8MU00</accession>
<keyword evidence="8" id="KW-1185">Reference proteome</keyword>
<keyword evidence="3 6" id="KW-0564">Palmitate</keyword>